<keyword evidence="2" id="KW-1185">Reference proteome</keyword>
<dbReference type="RefSeq" id="WP_201104292.1">
    <property type="nucleotide sequence ID" value="NZ_CP067977.1"/>
</dbReference>
<evidence type="ECO:0000313" key="2">
    <source>
        <dbReference type="Proteomes" id="UP000595448"/>
    </source>
</evidence>
<dbReference type="EMBL" id="CP067977">
    <property type="protein sequence ID" value="QQQ19846.1"/>
    <property type="molecule type" value="Genomic_DNA"/>
</dbReference>
<sequence>MELKSAKHKAIRALIEGTPPSRIKGIEAKALARINLQLSALAAAQSIREVADAAPNWHVHELKPGYPGVWSMRVTPNWRLTFRLDQKTGTITDLDYVDYH</sequence>
<dbReference type="Proteomes" id="UP000595448">
    <property type="component" value="Chromosome"/>
</dbReference>
<dbReference type="SUPFAM" id="SSF143011">
    <property type="entry name" value="RelE-like"/>
    <property type="match status" value="1"/>
</dbReference>
<dbReference type="InterPro" id="IPR035093">
    <property type="entry name" value="RelE/ParE_toxin_dom_sf"/>
</dbReference>
<dbReference type="Gene3D" id="3.30.2310.20">
    <property type="entry name" value="RelE-like"/>
    <property type="match status" value="1"/>
</dbReference>
<protein>
    <submittedName>
        <fullName evidence="1">Type II toxin-antitoxin system RelE/ParE family toxin</fullName>
    </submittedName>
</protein>
<gene>
    <name evidence="1" type="ORF">JIP62_07105</name>
</gene>
<reference evidence="1 2" key="1">
    <citation type="submission" date="2021-01" db="EMBL/GenBank/DDBJ databases">
        <title>Brevundimonas vitis sp. nov., an bacterium isolated from grape (Vitis vinifera).</title>
        <authorList>
            <person name="Jiang L."/>
            <person name="Lee J."/>
        </authorList>
    </citation>
    <scope>NUCLEOTIDE SEQUENCE [LARGE SCALE GENOMIC DNA]</scope>
    <source>
        <strain evidence="1 2">GRTSA-9</strain>
    </source>
</reference>
<dbReference type="Pfam" id="PF05015">
    <property type="entry name" value="HigB-like_toxin"/>
    <property type="match status" value="1"/>
</dbReference>
<proteinExistence type="predicted"/>
<dbReference type="InterPro" id="IPR007711">
    <property type="entry name" value="HigB-1"/>
</dbReference>
<evidence type="ECO:0000313" key="1">
    <source>
        <dbReference type="EMBL" id="QQQ19846.1"/>
    </source>
</evidence>
<name>A0ABX7BU79_9CAUL</name>
<accession>A0ABX7BU79</accession>
<organism evidence="1 2">
    <name type="scientific">Brevundimonas vitisensis</name>
    <dbReference type="NCBI Taxonomy" id="2800818"/>
    <lineage>
        <taxon>Bacteria</taxon>
        <taxon>Pseudomonadati</taxon>
        <taxon>Pseudomonadota</taxon>
        <taxon>Alphaproteobacteria</taxon>
        <taxon>Caulobacterales</taxon>
        <taxon>Caulobacteraceae</taxon>
        <taxon>Brevundimonas</taxon>
    </lineage>
</organism>